<dbReference type="GO" id="GO:0005524">
    <property type="term" value="F:ATP binding"/>
    <property type="evidence" value="ECO:0007669"/>
    <property type="project" value="InterPro"/>
</dbReference>
<evidence type="ECO:0000313" key="2">
    <source>
        <dbReference type="EMBL" id="RXF71966.1"/>
    </source>
</evidence>
<dbReference type="InterPro" id="IPR051396">
    <property type="entry name" value="Bact_Antivir_Def_Nuclease"/>
</dbReference>
<dbReference type="Proteomes" id="UP000290848">
    <property type="component" value="Unassembled WGS sequence"/>
</dbReference>
<dbReference type="Pfam" id="PF13304">
    <property type="entry name" value="AAA_21"/>
    <property type="match status" value="1"/>
</dbReference>
<dbReference type="PANTHER" id="PTHR43581:SF2">
    <property type="entry name" value="EXCINUCLEASE ATPASE SUBUNIT"/>
    <property type="match status" value="1"/>
</dbReference>
<dbReference type="SUPFAM" id="SSF52540">
    <property type="entry name" value="P-loop containing nucleoside triphosphate hydrolases"/>
    <property type="match status" value="1"/>
</dbReference>
<proteinExistence type="predicted"/>
<protein>
    <recommendedName>
        <fullName evidence="1">ATPase AAA-type core domain-containing protein</fullName>
    </recommendedName>
</protein>
<name>A0A4Q0MGA2_9SPHI</name>
<dbReference type="PIRSF" id="PIRSF034888">
    <property type="entry name" value="P-loop_UCP034888"/>
    <property type="match status" value="1"/>
</dbReference>
<accession>A0A4Q0MGA2</accession>
<dbReference type="AlphaFoldDB" id="A0A4Q0MGA2"/>
<feature type="domain" description="ATPase AAA-type core" evidence="1">
    <location>
        <begin position="23"/>
        <end position="307"/>
    </location>
</feature>
<organism evidence="2 3">
    <name type="scientific">Arcticibacter tournemirensis</name>
    <dbReference type="NCBI Taxonomy" id="699437"/>
    <lineage>
        <taxon>Bacteria</taxon>
        <taxon>Pseudomonadati</taxon>
        <taxon>Bacteroidota</taxon>
        <taxon>Sphingobacteriia</taxon>
        <taxon>Sphingobacteriales</taxon>
        <taxon>Sphingobacteriaceae</taxon>
        <taxon>Arcticibacter</taxon>
    </lineage>
</organism>
<dbReference type="InterPro" id="IPR027417">
    <property type="entry name" value="P-loop_NTPase"/>
</dbReference>
<comment type="caution">
    <text evidence="2">The sequence shown here is derived from an EMBL/GenBank/DDBJ whole genome shotgun (WGS) entry which is preliminary data.</text>
</comment>
<gene>
    <name evidence="2" type="ORF">EKH83_04600</name>
</gene>
<evidence type="ECO:0000259" key="1">
    <source>
        <dbReference type="Pfam" id="PF13304"/>
    </source>
</evidence>
<dbReference type="Gene3D" id="3.40.50.300">
    <property type="entry name" value="P-loop containing nucleotide triphosphate hydrolases"/>
    <property type="match status" value="2"/>
</dbReference>
<sequence>MIEKIKLRNFKSLRDVSLILGNLNVITGINGVGKSSLIQSILLLRQAYQNNHASHGISLDGPYTGNLGCVKDIENSQSDNDEIEININGASFLFSTGERRDETVLKGDIDFGPLENNPIFSLDRFQYISASRASPETQFVKNTYAIENKNLGKNGEFAVSYISENGQKAFDKDHNFQYRPLVCIAEDNDKIPLPLEGQINYWLNFVSDNVRLRIVKTTATKYELYFESFNGLNWDSYTAVNSAFGLTYSLPIITSLLIARAGDVVILENPESDLHPKAQSKMGELLGYCANAGIQIIVETHSDHVLNGIRLAVSNSPQIISHEKIKIFYFHKESMLQATEVEEIEIDSNGRMPIKELRLKGITGFFDQIDQDYKRLLLNQHAKN</sequence>
<dbReference type="PANTHER" id="PTHR43581">
    <property type="entry name" value="ATP/GTP PHOSPHATASE"/>
    <property type="match status" value="1"/>
</dbReference>
<dbReference type="InterPro" id="IPR014592">
    <property type="entry name" value="P-loop_UCP034888"/>
</dbReference>
<dbReference type="RefSeq" id="WP_128768214.1">
    <property type="nucleotide sequence ID" value="NZ_RXOC01000002.1"/>
</dbReference>
<dbReference type="EMBL" id="RXOC01000002">
    <property type="protein sequence ID" value="RXF71966.1"/>
    <property type="molecule type" value="Genomic_DNA"/>
</dbReference>
<evidence type="ECO:0000313" key="3">
    <source>
        <dbReference type="Proteomes" id="UP000290848"/>
    </source>
</evidence>
<dbReference type="InterPro" id="IPR003959">
    <property type="entry name" value="ATPase_AAA_core"/>
</dbReference>
<dbReference type="GO" id="GO:0016887">
    <property type="term" value="F:ATP hydrolysis activity"/>
    <property type="evidence" value="ECO:0007669"/>
    <property type="project" value="InterPro"/>
</dbReference>
<reference evidence="2 3" key="1">
    <citation type="submission" date="2018-12" db="EMBL/GenBank/DDBJ databases">
        <title>The Draft Genome Sequence of the Soil Bacterium Pedobacter tournemirensis R1.</title>
        <authorList>
            <person name="He J."/>
        </authorList>
    </citation>
    <scope>NUCLEOTIDE SEQUENCE [LARGE SCALE GENOMIC DNA]</scope>
    <source>
        <strain evidence="2 3">R1</strain>
    </source>
</reference>